<organism evidence="2 3">
    <name type="scientific">Amniculicola lignicola CBS 123094</name>
    <dbReference type="NCBI Taxonomy" id="1392246"/>
    <lineage>
        <taxon>Eukaryota</taxon>
        <taxon>Fungi</taxon>
        <taxon>Dikarya</taxon>
        <taxon>Ascomycota</taxon>
        <taxon>Pezizomycotina</taxon>
        <taxon>Dothideomycetes</taxon>
        <taxon>Pleosporomycetidae</taxon>
        <taxon>Pleosporales</taxon>
        <taxon>Amniculicolaceae</taxon>
        <taxon>Amniculicola</taxon>
    </lineage>
</organism>
<dbReference type="EMBL" id="ML977560">
    <property type="protein sequence ID" value="KAF2006119.1"/>
    <property type="molecule type" value="Genomic_DNA"/>
</dbReference>
<gene>
    <name evidence="2" type="ORF">P154DRAFT_570193</name>
</gene>
<keyword evidence="3" id="KW-1185">Reference proteome</keyword>
<proteinExistence type="predicted"/>
<dbReference type="Proteomes" id="UP000799779">
    <property type="component" value="Unassembled WGS sequence"/>
</dbReference>
<accession>A0A6A5WZA8</accession>
<dbReference type="OrthoDB" id="3800213at2759"/>
<evidence type="ECO:0000313" key="2">
    <source>
        <dbReference type="EMBL" id="KAF2006119.1"/>
    </source>
</evidence>
<feature type="region of interest" description="Disordered" evidence="1">
    <location>
        <begin position="1"/>
        <end position="55"/>
    </location>
</feature>
<protein>
    <submittedName>
        <fullName evidence="2">Uncharacterized protein</fullName>
    </submittedName>
</protein>
<feature type="compositionally biased region" description="Pro residues" evidence="1">
    <location>
        <begin position="35"/>
        <end position="55"/>
    </location>
</feature>
<sequence length="367" mass="39864">MRYNLRRGSSESEIPDEISTSPPSANGAEPETEPSSPPAEAPAQAPAPVPVPLPAPPVLQCDDSPHCAGGGPCNQTAAFVLCQPPIGVINPLSIQGNQHTANFPLTCNTCQLHEEIVKQTEANSPYAIWAGAVAVGTNANHFRTQMCRNCIHREVRLYWTRVNGTGPTQNPPQPTAAHVANWPTPPVGAPMAAPLQDLCICVAMHVTPYGPNGSGNCHGCRDAVWTLATDAKEAITDILRNSTANSIKGDRRRHQGRDRKTISDLNRWRREQRGIGMLCPCGNEPEPAALQVANEYATICIKCMGVRIDPARLPARLQRNAMRDLRTRGLKTHVHKKKIDPAYRVNMERAWLEFDPFIGGGEGPGEM</sequence>
<dbReference type="AlphaFoldDB" id="A0A6A5WZA8"/>
<name>A0A6A5WZA8_9PLEO</name>
<reference evidence="2" key="1">
    <citation type="journal article" date="2020" name="Stud. Mycol.">
        <title>101 Dothideomycetes genomes: a test case for predicting lifestyles and emergence of pathogens.</title>
        <authorList>
            <person name="Haridas S."/>
            <person name="Albert R."/>
            <person name="Binder M."/>
            <person name="Bloem J."/>
            <person name="Labutti K."/>
            <person name="Salamov A."/>
            <person name="Andreopoulos B."/>
            <person name="Baker S."/>
            <person name="Barry K."/>
            <person name="Bills G."/>
            <person name="Bluhm B."/>
            <person name="Cannon C."/>
            <person name="Castanera R."/>
            <person name="Culley D."/>
            <person name="Daum C."/>
            <person name="Ezra D."/>
            <person name="Gonzalez J."/>
            <person name="Henrissat B."/>
            <person name="Kuo A."/>
            <person name="Liang C."/>
            <person name="Lipzen A."/>
            <person name="Lutzoni F."/>
            <person name="Magnuson J."/>
            <person name="Mondo S."/>
            <person name="Nolan M."/>
            <person name="Ohm R."/>
            <person name="Pangilinan J."/>
            <person name="Park H.-J."/>
            <person name="Ramirez L."/>
            <person name="Alfaro M."/>
            <person name="Sun H."/>
            <person name="Tritt A."/>
            <person name="Yoshinaga Y."/>
            <person name="Zwiers L.-H."/>
            <person name="Turgeon B."/>
            <person name="Goodwin S."/>
            <person name="Spatafora J."/>
            <person name="Crous P."/>
            <person name="Grigoriev I."/>
        </authorList>
    </citation>
    <scope>NUCLEOTIDE SEQUENCE</scope>
    <source>
        <strain evidence="2">CBS 123094</strain>
    </source>
</reference>
<evidence type="ECO:0000313" key="3">
    <source>
        <dbReference type="Proteomes" id="UP000799779"/>
    </source>
</evidence>
<evidence type="ECO:0000256" key="1">
    <source>
        <dbReference type="SAM" id="MobiDB-lite"/>
    </source>
</evidence>